<dbReference type="Proteomes" id="UP001319921">
    <property type="component" value="Chromosome"/>
</dbReference>
<sequence length="180" mass="21529">MKVLLIPLSNFEKSIIDELITHLSSYGFEVDILLERKFLPISAFNWDRLQFDAEKILKFFRNIYDFNYNSIIFIADVDGYVDSYNFIFGLSIERYAIVFTTRLREEFYNRKPNLLIFSERIIKEVTHELGHTLGLRHCNNNSCVMKFSNNIDEVDKKGKYFCEKCRYKINEKISKYLQQK</sequence>
<evidence type="ECO:0000313" key="8">
    <source>
        <dbReference type="Proteomes" id="UP001319921"/>
    </source>
</evidence>
<accession>A0AAQ4CP94</accession>
<evidence type="ECO:0000256" key="5">
    <source>
        <dbReference type="ARBA" id="ARBA00023049"/>
    </source>
</evidence>
<dbReference type="GO" id="GO:0008270">
    <property type="term" value="F:zinc ion binding"/>
    <property type="evidence" value="ECO:0007669"/>
    <property type="project" value="UniProtKB-UniRule"/>
</dbReference>
<keyword evidence="5 6" id="KW-0482">Metalloprotease</keyword>
<comment type="function">
    <text evidence="6">Probable zinc metalloprotease whose natural substrate is unknown.</text>
</comment>
<dbReference type="InterPro" id="IPR012091">
    <property type="entry name" value="Pept_M54_archaemetzncn_arc/bac"/>
</dbReference>
<feature type="binding site" evidence="6">
    <location>
        <position position="131"/>
    </location>
    <ligand>
        <name>Zn(2+)</name>
        <dbReference type="ChEBI" id="CHEBI:29105"/>
        <label>1</label>
        <note>catalytic</note>
    </ligand>
</feature>
<dbReference type="PANTHER" id="PTHR15910:SF1">
    <property type="entry name" value="ARCHAEMETZINCIN-2"/>
    <property type="match status" value="1"/>
</dbReference>
<gene>
    <name evidence="6" type="primary">amzA</name>
    <name evidence="7" type="ORF">SACC_06420</name>
</gene>
<name>A0AAQ4CP94_9CREN</name>
<feature type="binding site" evidence="6">
    <location>
        <position position="143"/>
    </location>
    <ligand>
        <name>Zn(2+)</name>
        <dbReference type="ChEBI" id="CHEBI:29105"/>
        <label>2</label>
    </ligand>
</feature>
<keyword evidence="2 6" id="KW-0479">Metal-binding</keyword>
<dbReference type="Gene3D" id="3.40.390.10">
    <property type="entry name" value="Collagenase (Catalytic Domain)"/>
    <property type="match status" value="1"/>
</dbReference>
<proteinExistence type="inferred from homology"/>
<feature type="binding site" evidence="6">
    <location>
        <position position="165"/>
    </location>
    <ligand>
        <name>Zn(2+)</name>
        <dbReference type="ChEBI" id="CHEBI:29105"/>
        <label>2</label>
    </ligand>
</feature>
<evidence type="ECO:0000256" key="2">
    <source>
        <dbReference type="ARBA" id="ARBA00022723"/>
    </source>
</evidence>
<feature type="active site" description="Proton acceptor" evidence="6">
    <location>
        <position position="128"/>
    </location>
</feature>
<feature type="binding site" evidence="6">
    <location>
        <position position="137"/>
    </location>
    <ligand>
        <name>Zn(2+)</name>
        <dbReference type="ChEBI" id="CHEBI:29105"/>
        <label>1</label>
        <note>catalytic</note>
    </ligand>
</feature>
<comment type="similarity">
    <text evidence="6">Belongs to the peptidase M54 family.</text>
</comment>
<dbReference type="InterPro" id="IPR024079">
    <property type="entry name" value="MetalloPept_cat_dom_sf"/>
</dbReference>
<dbReference type="PANTHER" id="PTHR15910">
    <property type="entry name" value="ARCHAEMETZINCIN"/>
    <property type="match status" value="1"/>
</dbReference>
<dbReference type="AlphaFoldDB" id="A0AAQ4CP94"/>
<dbReference type="InterPro" id="IPR012962">
    <property type="entry name" value="Pept_M54_archaemetzincn"/>
</dbReference>
<dbReference type="Pfam" id="PF07998">
    <property type="entry name" value="Peptidase_M54"/>
    <property type="match status" value="1"/>
</dbReference>
<feature type="binding site" evidence="6">
    <location>
        <position position="127"/>
    </location>
    <ligand>
        <name>Zn(2+)</name>
        <dbReference type="ChEBI" id="CHEBI:29105"/>
        <label>1</label>
        <note>catalytic</note>
    </ligand>
</feature>
<dbReference type="EC" id="3.4.-.-" evidence="6"/>
<feature type="binding site" evidence="6">
    <location>
        <position position="138"/>
    </location>
    <ligand>
        <name>Zn(2+)</name>
        <dbReference type="ChEBI" id="CHEBI:29105"/>
        <label>2</label>
    </ligand>
</feature>
<comment type="subunit">
    <text evidence="6">Monomer.</text>
</comment>
<dbReference type="HAMAP" id="MF_01842">
    <property type="entry name" value="Archaemetzincin"/>
    <property type="match status" value="1"/>
</dbReference>
<dbReference type="EMBL" id="AP025226">
    <property type="protein sequence ID" value="BDB97625.1"/>
    <property type="molecule type" value="Genomic_DNA"/>
</dbReference>
<dbReference type="PIRSF" id="PIRSF005785">
    <property type="entry name" value="Zn-prot_arch"/>
    <property type="match status" value="1"/>
</dbReference>
<evidence type="ECO:0000256" key="3">
    <source>
        <dbReference type="ARBA" id="ARBA00022801"/>
    </source>
</evidence>
<evidence type="ECO:0000256" key="6">
    <source>
        <dbReference type="HAMAP-Rule" id="MF_01842"/>
    </source>
</evidence>
<dbReference type="CDD" id="cd11375">
    <property type="entry name" value="Peptidase_M54"/>
    <property type="match status" value="1"/>
</dbReference>
<keyword evidence="1 6" id="KW-0645">Protease</keyword>
<evidence type="ECO:0000313" key="7">
    <source>
        <dbReference type="EMBL" id="BDB97625.1"/>
    </source>
</evidence>
<dbReference type="NCBIfam" id="NF033823">
    <property type="entry name" value="archmetzin"/>
    <property type="match status" value="1"/>
</dbReference>
<evidence type="ECO:0000256" key="1">
    <source>
        <dbReference type="ARBA" id="ARBA00022670"/>
    </source>
</evidence>
<evidence type="ECO:0000256" key="4">
    <source>
        <dbReference type="ARBA" id="ARBA00022833"/>
    </source>
</evidence>
<keyword evidence="4 6" id="KW-0862">Zinc</keyword>
<dbReference type="GO" id="GO:0006508">
    <property type="term" value="P:proteolysis"/>
    <property type="evidence" value="ECO:0007669"/>
    <property type="project" value="UniProtKB-UniRule"/>
</dbReference>
<protein>
    <recommendedName>
        <fullName evidence="6">Archaemetzincin</fullName>
        <ecNumber evidence="6">3.4.-.-</ecNumber>
    </recommendedName>
</protein>
<feature type="binding site" evidence="6">
    <location>
        <position position="162"/>
    </location>
    <ligand>
        <name>Zn(2+)</name>
        <dbReference type="ChEBI" id="CHEBI:29105"/>
        <label>2</label>
    </ligand>
</feature>
<dbReference type="GO" id="GO:0008237">
    <property type="term" value="F:metallopeptidase activity"/>
    <property type="evidence" value="ECO:0007669"/>
    <property type="project" value="UniProtKB-UniRule"/>
</dbReference>
<comment type="cofactor">
    <cofactor evidence="6">
        <name>Zn(2+)</name>
        <dbReference type="ChEBI" id="CHEBI:29105"/>
    </cofactor>
    <text evidence="6">Binds 2 Zn(2+) ions per subunit. One is catalytic, whereas the other seems to have a structural role.</text>
</comment>
<keyword evidence="3 6" id="KW-0378">Hydrolase</keyword>
<reference evidence="7 8" key="1">
    <citation type="journal article" date="2022" name="Microbiol. Resour. Announc.">
        <title>Complete Genome Sequence of the Hyperthermophilic and Acidophilic Archaeon Saccharolobus caldissimus Strain HS-3T.</title>
        <authorList>
            <person name="Sakai H.D."/>
            <person name="Kurosawa N."/>
        </authorList>
    </citation>
    <scope>NUCLEOTIDE SEQUENCE [LARGE SCALE GENOMIC DNA]</scope>
    <source>
        <strain evidence="7 8">JCM32116</strain>
    </source>
</reference>
<keyword evidence="8" id="KW-1185">Reference proteome</keyword>
<organism evidence="7 8">
    <name type="scientific">Saccharolobus caldissimus</name>
    <dbReference type="NCBI Taxonomy" id="1702097"/>
    <lineage>
        <taxon>Archaea</taxon>
        <taxon>Thermoproteota</taxon>
        <taxon>Thermoprotei</taxon>
        <taxon>Sulfolobales</taxon>
        <taxon>Sulfolobaceae</taxon>
        <taxon>Saccharolobus</taxon>
    </lineage>
</organism>
<dbReference type="SUPFAM" id="SSF55486">
    <property type="entry name" value="Metalloproteases ('zincins'), catalytic domain"/>
    <property type="match status" value="1"/>
</dbReference>
<dbReference type="KEGG" id="scas:SACC_06420"/>